<protein>
    <recommendedName>
        <fullName evidence="2">HEPN domain-containing protein</fullName>
    </recommendedName>
</protein>
<organism evidence="1">
    <name type="scientific">Pricia antarctica</name>
    <dbReference type="NCBI Taxonomy" id="641691"/>
    <lineage>
        <taxon>Bacteria</taxon>
        <taxon>Pseudomonadati</taxon>
        <taxon>Bacteroidota</taxon>
        <taxon>Flavobacteriia</taxon>
        <taxon>Flavobacteriales</taxon>
        <taxon>Flavobacteriaceae</taxon>
        <taxon>Pricia</taxon>
    </lineage>
</organism>
<comment type="caution">
    <text evidence="1">The sequence shown here is derived from an EMBL/GenBank/DDBJ whole genome shotgun (WGS) entry which is preliminary data.</text>
</comment>
<evidence type="ECO:0000313" key="1">
    <source>
        <dbReference type="EMBL" id="HEA20084.1"/>
    </source>
</evidence>
<reference evidence="1" key="1">
    <citation type="journal article" date="2020" name="mSystems">
        <title>Genome- and Community-Level Interaction Insights into Carbon Utilization and Element Cycling Functions of Hydrothermarchaeota in Hydrothermal Sediment.</title>
        <authorList>
            <person name="Zhou Z."/>
            <person name="Liu Y."/>
            <person name="Xu W."/>
            <person name="Pan J."/>
            <person name="Luo Z.H."/>
            <person name="Li M."/>
        </authorList>
    </citation>
    <scope>NUCLEOTIDE SEQUENCE [LARGE SCALE GENOMIC DNA]</scope>
    <source>
        <strain evidence="1">HyVt-345</strain>
    </source>
</reference>
<accession>A0A831QNQ7</accession>
<name>A0A831QNQ7_9FLAO</name>
<dbReference type="AlphaFoldDB" id="A0A831QNQ7"/>
<sequence length="149" mass="17205">MELLEYPDKDLWEKRNKWIEDEIDNSILGGYAVSDHAAALFLDLQACYCIGAWLSVIILSISVLDAHLRETESGDNKIGTAKLLNDFYNGTEDINRLRRLRNKYVHLDLDKPILQMNAQFNKESRDELEKEATEAIRIVIKAFFQSPFV</sequence>
<evidence type="ECO:0008006" key="2">
    <source>
        <dbReference type="Google" id="ProtNLM"/>
    </source>
</evidence>
<gene>
    <name evidence="1" type="ORF">ENH87_04125</name>
</gene>
<proteinExistence type="predicted"/>
<dbReference type="Proteomes" id="UP000886191">
    <property type="component" value="Unassembled WGS sequence"/>
</dbReference>
<dbReference type="EMBL" id="DRGL01000021">
    <property type="protein sequence ID" value="HEA20084.1"/>
    <property type="molecule type" value="Genomic_DNA"/>
</dbReference>